<reference evidence="1 2" key="1">
    <citation type="submission" date="2019-03" db="EMBL/GenBank/DDBJ databases">
        <title>Genomic Encyclopedia of Type Strains, Phase IV (KMG-IV): sequencing the most valuable type-strain genomes for metagenomic binning, comparative biology and taxonomic classification.</title>
        <authorList>
            <person name="Goeker M."/>
        </authorList>
    </citation>
    <scope>NUCLEOTIDE SEQUENCE [LARGE SCALE GENOMIC DNA]</scope>
    <source>
        <strain evidence="1 2">DSM 28867</strain>
    </source>
</reference>
<keyword evidence="2" id="KW-1185">Reference proteome</keyword>
<dbReference type="RefSeq" id="WP_134168980.1">
    <property type="nucleotide sequence ID" value="NZ_SODD01000011.1"/>
</dbReference>
<gene>
    <name evidence="1" type="ORF">EDD63_11126</name>
</gene>
<evidence type="ECO:0000313" key="1">
    <source>
        <dbReference type="EMBL" id="TDW20614.1"/>
    </source>
</evidence>
<protein>
    <submittedName>
        <fullName evidence="1">Uncharacterized protein</fullName>
    </submittedName>
</protein>
<name>A0A4V3G7W4_9FIRM</name>
<organism evidence="1 2">
    <name type="scientific">Breznakia blatticola</name>
    <dbReference type="NCBI Taxonomy" id="1754012"/>
    <lineage>
        <taxon>Bacteria</taxon>
        <taxon>Bacillati</taxon>
        <taxon>Bacillota</taxon>
        <taxon>Erysipelotrichia</taxon>
        <taxon>Erysipelotrichales</taxon>
        <taxon>Erysipelotrichaceae</taxon>
        <taxon>Breznakia</taxon>
    </lineage>
</organism>
<proteinExistence type="predicted"/>
<dbReference type="OrthoDB" id="9889307at2"/>
<dbReference type="EMBL" id="SODD01000011">
    <property type="protein sequence ID" value="TDW20614.1"/>
    <property type="molecule type" value="Genomic_DNA"/>
</dbReference>
<sequence>MKRNKLVVACVMLVGIGLVSQVVERNLDKPAIQKYVETSFKETDDDKDTFDFKDEKETNIFEWIGF</sequence>
<comment type="caution">
    <text evidence="1">The sequence shown here is derived from an EMBL/GenBank/DDBJ whole genome shotgun (WGS) entry which is preliminary data.</text>
</comment>
<evidence type="ECO:0000313" key="2">
    <source>
        <dbReference type="Proteomes" id="UP000294743"/>
    </source>
</evidence>
<accession>A0A4V3G7W4</accession>
<dbReference type="AlphaFoldDB" id="A0A4V3G7W4"/>
<dbReference type="Proteomes" id="UP000294743">
    <property type="component" value="Unassembled WGS sequence"/>
</dbReference>